<dbReference type="InterPro" id="IPR000182">
    <property type="entry name" value="GNAT_dom"/>
</dbReference>
<dbReference type="PANTHER" id="PTHR43792">
    <property type="entry name" value="GNAT FAMILY, PUTATIVE (AFU_ORTHOLOGUE AFUA_3G00765)-RELATED-RELATED"/>
    <property type="match status" value="1"/>
</dbReference>
<dbReference type="GO" id="GO:0004145">
    <property type="term" value="F:diamine N-acetyltransferase activity"/>
    <property type="evidence" value="ECO:0007669"/>
    <property type="project" value="UniProtKB-EC"/>
</dbReference>
<name>A0ABX8EMH8_9ACTN</name>
<accession>A0ABX8EMH8</accession>
<protein>
    <submittedName>
        <fullName evidence="2">Spermidine N(1)-acetyltransferase</fullName>
        <ecNumber evidence="2">2.3.1.57</ecNumber>
    </submittedName>
</protein>
<dbReference type="EMBL" id="CP075371">
    <property type="protein sequence ID" value="QVT80327.1"/>
    <property type="molecule type" value="Genomic_DNA"/>
</dbReference>
<dbReference type="PANTHER" id="PTHR43792:SF1">
    <property type="entry name" value="N-ACETYLTRANSFERASE DOMAIN-CONTAINING PROTEIN"/>
    <property type="match status" value="1"/>
</dbReference>
<sequence>MTDPDGPDLTALAWPRATARLRLRPLEPADVPALHRYRSREDVAWWLGATAGTTEDLAARFLDPDRTGATLVVEHEGVVVGDLMLRVQDGWGQAEASAAAASTEAELGWVLDPDHGGRGLATEAVRALLDVAFDGLGVRRVTASCFAANVASWRLMERVGMRREGEHVADSLHRELGWVDGLVYALLADEPRP</sequence>
<dbReference type="PROSITE" id="PS51186">
    <property type="entry name" value="GNAT"/>
    <property type="match status" value="1"/>
</dbReference>
<evidence type="ECO:0000259" key="1">
    <source>
        <dbReference type="PROSITE" id="PS51186"/>
    </source>
</evidence>
<evidence type="ECO:0000313" key="3">
    <source>
        <dbReference type="Proteomes" id="UP000679307"/>
    </source>
</evidence>
<dbReference type="Gene3D" id="3.40.630.30">
    <property type="match status" value="1"/>
</dbReference>
<keyword evidence="2" id="KW-0808">Transferase</keyword>
<proteinExistence type="predicted"/>
<dbReference type="InterPro" id="IPR016181">
    <property type="entry name" value="Acyl_CoA_acyltransferase"/>
</dbReference>
<feature type="domain" description="N-acetyltransferase" evidence="1">
    <location>
        <begin position="21"/>
        <end position="189"/>
    </location>
</feature>
<organism evidence="2 3">
    <name type="scientific">Nocardioides aquaticus</name>
    <dbReference type="NCBI Taxonomy" id="160826"/>
    <lineage>
        <taxon>Bacteria</taxon>
        <taxon>Bacillati</taxon>
        <taxon>Actinomycetota</taxon>
        <taxon>Actinomycetes</taxon>
        <taxon>Propionibacteriales</taxon>
        <taxon>Nocardioidaceae</taxon>
        <taxon>Nocardioides</taxon>
    </lineage>
</organism>
<dbReference type="RefSeq" id="WP_214055892.1">
    <property type="nucleotide sequence ID" value="NZ_BAAAHS010000094.1"/>
</dbReference>
<dbReference type="SUPFAM" id="SSF55729">
    <property type="entry name" value="Acyl-CoA N-acyltransferases (Nat)"/>
    <property type="match status" value="1"/>
</dbReference>
<dbReference type="Proteomes" id="UP000679307">
    <property type="component" value="Chromosome"/>
</dbReference>
<keyword evidence="3" id="KW-1185">Reference proteome</keyword>
<dbReference type="InterPro" id="IPR051531">
    <property type="entry name" value="N-acetyltransferase"/>
</dbReference>
<reference evidence="2 3" key="1">
    <citation type="submission" date="2021-05" db="EMBL/GenBank/DDBJ databases">
        <title>Complete genome of Nocardioides aquaticus KCTC 9944T isolated from meromictic and hypersaline Ekho Lake, Antarctica.</title>
        <authorList>
            <person name="Hwang K."/>
            <person name="Kim K.M."/>
            <person name="Choe H."/>
        </authorList>
    </citation>
    <scope>NUCLEOTIDE SEQUENCE [LARGE SCALE GENOMIC DNA]</scope>
    <source>
        <strain evidence="2 3">KCTC 9944</strain>
    </source>
</reference>
<dbReference type="EC" id="2.3.1.57" evidence="2"/>
<evidence type="ECO:0000313" key="2">
    <source>
        <dbReference type="EMBL" id="QVT80327.1"/>
    </source>
</evidence>
<keyword evidence="2" id="KW-0012">Acyltransferase</keyword>
<dbReference type="Pfam" id="PF13302">
    <property type="entry name" value="Acetyltransf_3"/>
    <property type="match status" value="1"/>
</dbReference>
<gene>
    <name evidence="2" type="primary">speG</name>
    <name evidence="2" type="ORF">ENKNEFLB_02722</name>
</gene>